<proteinExistence type="predicted"/>
<evidence type="ECO:0000256" key="6">
    <source>
        <dbReference type="SAM" id="Phobius"/>
    </source>
</evidence>
<dbReference type="PANTHER" id="PTHR39087:SF2">
    <property type="entry name" value="UPF0104 MEMBRANE PROTEIN MJ1595"/>
    <property type="match status" value="1"/>
</dbReference>
<feature type="transmembrane region" description="Helical" evidence="6">
    <location>
        <begin position="134"/>
        <end position="153"/>
    </location>
</feature>
<dbReference type="EMBL" id="JBCLPP010000005">
    <property type="protein sequence ID" value="MEY8244550.1"/>
    <property type="molecule type" value="Genomic_DNA"/>
</dbReference>
<feature type="transmembrane region" description="Helical" evidence="6">
    <location>
        <begin position="12"/>
        <end position="30"/>
    </location>
</feature>
<evidence type="ECO:0000256" key="3">
    <source>
        <dbReference type="ARBA" id="ARBA00022692"/>
    </source>
</evidence>
<evidence type="ECO:0000256" key="4">
    <source>
        <dbReference type="ARBA" id="ARBA00022989"/>
    </source>
</evidence>
<feature type="transmembrane region" description="Helical" evidence="6">
    <location>
        <begin position="252"/>
        <end position="269"/>
    </location>
</feature>
<evidence type="ECO:0000256" key="5">
    <source>
        <dbReference type="ARBA" id="ARBA00023136"/>
    </source>
</evidence>
<keyword evidence="5 6" id="KW-0472">Membrane</keyword>
<gene>
    <name evidence="7" type="ORF">AAK873_02820</name>
</gene>
<dbReference type="InterPro" id="IPR022791">
    <property type="entry name" value="L-PG_synthase/AglD"/>
</dbReference>
<comment type="caution">
    <text evidence="7">The sequence shown here is derived from an EMBL/GenBank/DDBJ whole genome shotgun (WGS) entry which is preliminary data.</text>
</comment>
<organism evidence="7 8">
    <name type="scientific">Heminiphilus faecis</name>
    <dbReference type="NCBI Taxonomy" id="2601703"/>
    <lineage>
        <taxon>Bacteria</taxon>
        <taxon>Pseudomonadati</taxon>
        <taxon>Bacteroidota</taxon>
        <taxon>Bacteroidia</taxon>
        <taxon>Bacteroidales</taxon>
        <taxon>Muribaculaceae</taxon>
        <taxon>Heminiphilus</taxon>
    </lineage>
</organism>
<comment type="subcellular location">
    <subcellularLocation>
        <location evidence="1">Cell membrane</location>
        <topology evidence="1">Multi-pass membrane protein</topology>
    </subcellularLocation>
</comment>
<evidence type="ECO:0000313" key="8">
    <source>
        <dbReference type="Proteomes" id="UP001565200"/>
    </source>
</evidence>
<sequence>MKKQTSKILKDLLKYILPVALSAWLCYYLYTKIDIATMKAAINDCDYKWIGVALVISVFSHIFRAMRWSIQLDALNIHTPLPPLVWSIFGTYAINLLAPRLGEVWRTGYIAKRQNAQFTTVFGSMVCDRLADTVTVLLLTLFTFCIAREAFMAFGHKYPETYQGIVNMLHSPWIWTAGVVAVALIVWLFVSRTDNKWVLKVRDAVRNLWNGFAVVGTMPHKGRWLLLTVAIWGCYFTQLYVAFFAFSFTTHLGIVCALVAFVLSSISMGIPSNGGLGPWHLAIIFALGIYGVDINQGGAFAMIVWGAQTCLLVLLGIYAFVSIAMDKRQKTVR</sequence>
<protein>
    <submittedName>
        <fullName evidence="7">Lysylphosphatidylglycerol synthase transmembrane domain-containing protein</fullName>
    </submittedName>
</protein>
<reference evidence="7 8" key="1">
    <citation type="submission" date="2024-03" db="EMBL/GenBank/DDBJ databases">
        <title>Mouse gut bacterial collection (mGBC) of GemPharmatech.</title>
        <authorList>
            <person name="He Y."/>
            <person name="Dong L."/>
            <person name="Wu D."/>
            <person name="Gao X."/>
            <person name="Lin Z."/>
        </authorList>
    </citation>
    <scope>NUCLEOTIDE SEQUENCE [LARGE SCALE GENOMIC DNA]</scope>
    <source>
        <strain evidence="7 8">54-13</strain>
    </source>
</reference>
<dbReference type="Proteomes" id="UP001565200">
    <property type="component" value="Unassembled WGS sequence"/>
</dbReference>
<dbReference type="Pfam" id="PF03706">
    <property type="entry name" value="LPG_synthase_TM"/>
    <property type="match status" value="1"/>
</dbReference>
<evidence type="ECO:0000313" key="7">
    <source>
        <dbReference type="EMBL" id="MEY8244550.1"/>
    </source>
</evidence>
<evidence type="ECO:0000256" key="1">
    <source>
        <dbReference type="ARBA" id="ARBA00004651"/>
    </source>
</evidence>
<feature type="transmembrane region" description="Helical" evidence="6">
    <location>
        <begin position="224"/>
        <end position="246"/>
    </location>
</feature>
<feature type="transmembrane region" description="Helical" evidence="6">
    <location>
        <begin position="50"/>
        <end position="66"/>
    </location>
</feature>
<accession>A0ABV4CWC9</accession>
<dbReference type="PANTHER" id="PTHR39087">
    <property type="entry name" value="UPF0104 MEMBRANE PROTEIN MJ1595"/>
    <property type="match status" value="1"/>
</dbReference>
<feature type="transmembrane region" description="Helical" evidence="6">
    <location>
        <begin position="173"/>
        <end position="190"/>
    </location>
</feature>
<name>A0ABV4CWC9_9BACT</name>
<evidence type="ECO:0000256" key="2">
    <source>
        <dbReference type="ARBA" id="ARBA00022475"/>
    </source>
</evidence>
<feature type="transmembrane region" description="Helical" evidence="6">
    <location>
        <begin position="298"/>
        <end position="321"/>
    </location>
</feature>
<keyword evidence="3 6" id="KW-0812">Transmembrane</keyword>
<keyword evidence="4 6" id="KW-1133">Transmembrane helix</keyword>
<feature type="transmembrane region" description="Helical" evidence="6">
    <location>
        <begin position="276"/>
        <end position="292"/>
    </location>
</feature>
<keyword evidence="2" id="KW-1003">Cell membrane</keyword>
<dbReference type="RefSeq" id="WP_205523751.1">
    <property type="nucleotide sequence ID" value="NZ_JBCLPP010000005.1"/>
</dbReference>
<keyword evidence="8" id="KW-1185">Reference proteome</keyword>